<evidence type="ECO:0000313" key="3">
    <source>
        <dbReference type="Proteomes" id="UP000195152"/>
    </source>
</evidence>
<feature type="coiled-coil region" evidence="1">
    <location>
        <begin position="108"/>
        <end position="142"/>
    </location>
</feature>
<reference evidence="2 3" key="1">
    <citation type="submission" date="2016-10" db="EMBL/GenBank/DDBJ databases">
        <title>Comparative genomics of Bacillus thuringiensis reveals a path to pathogens against multiple invertebrate hosts.</title>
        <authorList>
            <person name="Zheng J."/>
            <person name="Gao Q."/>
            <person name="Liu H."/>
            <person name="Peng D."/>
            <person name="Ruan L."/>
            <person name="Sun M."/>
        </authorList>
    </citation>
    <scope>NUCLEOTIDE SEQUENCE [LARGE SCALE GENOMIC DNA]</scope>
    <source>
        <strain evidence="2">BGSC 4AC1</strain>
    </source>
</reference>
<comment type="caution">
    <text evidence="2">The sequence shown here is derived from an EMBL/GenBank/DDBJ whole genome shotgun (WGS) entry which is preliminary data.</text>
</comment>
<keyword evidence="1" id="KW-0175">Coiled coil</keyword>
<protein>
    <submittedName>
        <fullName evidence="2">Uncharacterized protein</fullName>
    </submittedName>
</protein>
<dbReference type="EMBL" id="NFCF01000073">
    <property type="protein sequence ID" value="OTW47931.1"/>
    <property type="molecule type" value="Genomic_DNA"/>
</dbReference>
<dbReference type="AlphaFoldDB" id="A0A242W787"/>
<accession>A0A242W787</accession>
<organism evidence="2 3">
    <name type="scientific">Bacillus thuringiensis serovar mexicanensis</name>
    <dbReference type="NCBI Taxonomy" id="180868"/>
    <lineage>
        <taxon>Bacteria</taxon>
        <taxon>Bacillati</taxon>
        <taxon>Bacillota</taxon>
        <taxon>Bacilli</taxon>
        <taxon>Bacillales</taxon>
        <taxon>Bacillaceae</taxon>
        <taxon>Bacillus</taxon>
        <taxon>Bacillus cereus group</taxon>
    </lineage>
</organism>
<gene>
    <name evidence="2" type="ORF">BK699_12140</name>
</gene>
<proteinExistence type="predicted"/>
<dbReference type="Proteomes" id="UP000195152">
    <property type="component" value="Unassembled WGS sequence"/>
</dbReference>
<sequence length="195" mass="22690">MKCMIKKGESNRMNSLNKLKAFAAGIKQPMKVAEQKRSEISSYIEKLEHERTSLEKSEGENLIGQIIDIDSKIDASKKMLQKAPSSRYPSDKSSELFNEYNKLYNEYLQEFKEEMEYDIQQIEKYSNEIKKLLDKAKKTQTSKYIELNNVVGVITPYVDTNVVCDFHSTLRRFDTTFSVDEASEKFREGIKLLEK</sequence>
<dbReference type="RefSeq" id="WP_000649989.1">
    <property type="nucleotide sequence ID" value="NZ_NFCF01000073.1"/>
</dbReference>
<evidence type="ECO:0000256" key="1">
    <source>
        <dbReference type="SAM" id="Coils"/>
    </source>
</evidence>
<evidence type="ECO:0000313" key="2">
    <source>
        <dbReference type="EMBL" id="OTW47931.1"/>
    </source>
</evidence>
<name>A0A242W787_BACTU</name>